<sequence>MSIFLSHSDRVLVQGMTGSEGQKHTRRMLSAGTKVVGGVNPRKAGTSVDFEVSPIGPGSGEVKAGTVSVPVYGTVAEGKAATGAEVSVVFVPPAFTKSAVIEAVDAGMRLVVVITEGVPVADATVFRAYAAAHGTQIIGPNCPGIISPAKSNVGITPPDITGAGPVGLVSKSGTLTYQLMYELRDLGFTTCIGIGGDPVVGTTHIDALAGFEADPDTEVIVMIGEIGGDAEERAAAYISEHVTKPVVAYVAGFTAPEGKTMGHAGAIVSGSSGTAAAKKVALEAVGVKVGRTPTETAELARAAYQELHAN</sequence>
<dbReference type="InterPro" id="IPR003781">
    <property type="entry name" value="CoA-bd"/>
</dbReference>
<dbReference type="Proteomes" id="UP000003822">
    <property type="component" value="Unassembled WGS sequence"/>
</dbReference>
<evidence type="ECO:0000256" key="1">
    <source>
        <dbReference type="ARBA" id="ARBA00022532"/>
    </source>
</evidence>
<feature type="binding site" evidence="4">
    <location>
        <begin position="114"/>
        <end position="116"/>
    </location>
    <ligand>
        <name>CoA</name>
        <dbReference type="ChEBI" id="CHEBI:57287"/>
    </ligand>
</feature>
<feature type="active site" description="Tele-phosphohistidine intermediate" evidence="4 5">
    <location>
        <position position="263"/>
    </location>
</feature>
<keyword evidence="1 4" id="KW-0816">Tricarboxylic acid cycle</keyword>
<feature type="domain" description="CoA-binding" evidence="8">
    <location>
        <begin position="5"/>
        <end position="118"/>
    </location>
</feature>
<dbReference type="SUPFAM" id="SSF52210">
    <property type="entry name" value="Succinyl-CoA synthetase domains"/>
    <property type="match status" value="1"/>
</dbReference>
<dbReference type="GO" id="GO:0005829">
    <property type="term" value="C:cytosol"/>
    <property type="evidence" value="ECO:0007669"/>
    <property type="project" value="TreeGrafter"/>
</dbReference>
<dbReference type="GO" id="GO:0004775">
    <property type="term" value="F:succinate-CoA ligase (ADP-forming) activity"/>
    <property type="evidence" value="ECO:0007669"/>
    <property type="project" value="UniProtKB-UniRule"/>
</dbReference>
<dbReference type="Gene3D" id="3.40.50.261">
    <property type="entry name" value="Succinyl-CoA synthetase domains"/>
    <property type="match status" value="1"/>
</dbReference>
<evidence type="ECO:0000256" key="6">
    <source>
        <dbReference type="RuleBase" id="RU000677"/>
    </source>
</evidence>
<evidence type="ECO:0000313" key="9">
    <source>
        <dbReference type="EMBL" id="EHM88531.1"/>
    </source>
</evidence>
<dbReference type="PANTHER" id="PTHR11117">
    <property type="entry name" value="SUCCINYL-COA LIGASE SUBUNIT ALPHA"/>
    <property type="match status" value="1"/>
</dbReference>
<evidence type="ECO:0000259" key="8">
    <source>
        <dbReference type="SMART" id="SM00881"/>
    </source>
</evidence>
<keyword evidence="3 4" id="KW-0547">Nucleotide-binding</keyword>
<feature type="binding site" evidence="4">
    <location>
        <position position="177"/>
    </location>
    <ligand>
        <name>substrate</name>
        <note>ligand shared with subunit beta</note>
    </ligand>
</feature>
<dbReference type="HAMAP" id="MF_01988">
    <property type="entry name" value="Succ_CoA_alpha"/>
    <property type="match status" value="1"/>
</dbReference>
<dbReference type="STRING" id="435830.HMPREF0045_00744"/>
<dbReference type="PROSITE" id="PS01216">
    <property type="entry name" value="SUCCINYL_COA_LIG_1"/>
    <property type="match status" value="1"/>
</dbReference>
<dbReference type="PANTHER" id="PTHR11117:SF2">
    <property type="entry name" value="SUCCINATE--COA LIGASE [ADP_GDP-FORMING] SUBUNIT ALPHA, MITOCHONDRIAL"/>
    <property type="match status" value="1"/>
</dbReference>
<evidence type="ECO:0000256" key="5">
    <source>
        <dbReference type="PIRSR" id="PIRSR001553-1"/>
    </source>
</evidence>
<evidence type="ECO:0000256" key="2">
    <source>
        <dbReference type="ARBA" id="ARBA00022598"/>
    </source>
</evidence>
<dbReference type="RefSeq" id="WP_005985679.1">
    <property type="nucleotide sequence ID" value="NZ_JH470338.1"/>
</dbReference>
<dbReference type="NCBIfam" id="TIGR01019">
    <property type="entry name" value="sucCoAalpha"/>
    <property type="match status" value="1"/>
</dbReference>
<dbReference type="Pfam" id="PF02629">
    <property type="entry name" value="CoA_binding"/>
    <property type="match status" value="1"/>
</dbReference>
<evidence type="ECO:0000256" key="3">
    <source>
        <dbReference type="ARBA" id="ARBA00022741"/>
    </source>
</evidence>
<dbReference type="InterPro" id="IPR005811">
    <property type="entry name" value="SUCC_ACL_C"/>
</dbReference>
<accession>G9PES0</accession>
<dbReference type="GO" id="GO:0000166">
    <property type="term" value="F:nucleotide binding"/>
    <property type="evidence" value="ECO:0007669"/>
    <property type="project" value="UniProtKB-KW"/>
</dbReference>
<dbReference type="eggNOG" id="COG0074">
    <property type="taxonomic scope" value="Bacteria"/>
</dbReference>
<dbReference type="Gene3D" id="3.40.50.720">
    <property type="entry name" value="NAD(P)-binding Rossmann-like Domain"/>
    <property type="match status" value="1"/>
</dbReference>
<comment type="pathway">
    <text evidence="4 7">Carbohydrate metabolism; tricarboxylic acid cycle; succinate from succinyl-CoA (ligase route): step 1/1.</text>
</comment>
<dbReference type="Pfam" id="PF00549">
    <property type="entry name" value="Ligase_CoA"/>
    <property type="match status" value="1"/>
</dbReference>
<dbReference type="OrthoDB" id="9807196at2"/>
<proteinExistence type="inferred from homology"/>
<dbReference type="NCBIfam" id="NF004230">
    <property type="entry name" value="PRK05678.1"/>
    <property type="match status" value="1"/>
</dbReference>
<dbReference type="GO" id="GO:0004776">
    <property type="term" value="F:succinate-CoA ligase (GDP-forming) activity"/>
    <property type="evidence" value="ECO:0007669"/>
    <property type="project" value="TreeGrafter"/>
</dbReference>
<reference evidence="9 10" key="1">
    <citation type="submission" date="2011-10" db="EMBL/GenBank/DDBJ databases">
        <title>The Genome Sequence of Actinomyces graevenitzii C83.</title>
        <authorList>
            <consortium name="The Broad Institute Genome Sequencing Platform"/>
            <consortium name="The Broad Institute Genome Sequencing Center for Infectious Disease"/>
            <person name="Earl A."/>
            <person name="Ward D."/>
            <person name="Feldgarden M."/>
            <person name="Gevers D."/>
            <person name="Sibley C.D."/>
            <person name="Field T.R."/>
            <person name="Grinwis M."/>
            <person name="Eshaghurshan C.S."/>
            <person name="Surette M.G."/>
            <person name="Young S.K."/>
            <person name="Zeng Q."/>
            <person name="Gargeya S."/>
            <person name="Fitzgerald M."/>
            <person name="Haas B."/>
            <person name="Abouelleil A."/>
            <person name="Alvarado L."/>
            <person name="Arachchi H.M."/>
            <person name="Berlin A."/>
            <person name="Brown A."/>
            <person name="Chapman S.B."/>
            <person name="Chen Z."/>
            <person name="Dunbar C."/>
            <person name="Freedman E."/>
            <person name="Gearin G."/>
            <person name="Goldberg J."/>
            <person name="Griggs A."/>
            <person name="Gujja S."/>
            <person name="Heiman D."/>
            <person name="Howarth C."/>
            <person name="Larson L."/>
            <person name="Lui A."/>
            <person name="MacDonald P.J.P."/>
            <person name="Montmayeur A."/>
            <person name="Murphy C."/>
            <person name="Neiman D."/>
            <person name="Pearson M."/>
            <person name="Priest M."/>
            <person name="Roberts A."/>
            <person name="Saif S."/>
            <person name="Shea T."/>
            <person name="Shenoy N."/>
            <person name="Sisk P."/>
            <person name="Stolte C."/>
            <person name="Sykes S."/>
            <person name="Wortman J."/>
            <person name="Nusbaum C."/>
            <person name="Birren B."/>
        </authorList>
    </citation>
    <scope>NUCLEOTIDE SEQUENCE [LARGE SCALE GENOMIC DNA]</scope>
    <source>
        <strain evidence="9 10">C83</strain>
    </source>
</reference>
<gene>
    <name evidence="4" type="primary">sucD</name>
    <name evidence="9" type="ORF">HMPREF0045_00744</name>
</gene>
<name>G9PES0_9ACTO</name>
<dbReference type="EMBL" id="ACRN01000004">
    <property type="protein sequence ID" value="EHM88531.1"/>
    <property type="molecule type" value="Genomic_DNA"/>
</dbReference>
<evidence type="ECO:0000256" key="4">
    <source>
        <dbReference type="HAMAP-Rule" id="MF_01988"/>
    </source>
</evidence>
<dbReference type="PRINTS" id="PR01798">
    <property type="entry name" value="SCOASYNTHASE"/>
</dbReference>
<comment type="subunit">
    <text evidence="4 7">Heterotetramer of two alpha and two beta subunits.</text>
</comment>
<dbReference type="PATRIC" id="fig|435830.3.peg.716"/>
<evidence type="ECO:0000313" key="10">
    <source>
        <dbReference type="Proteomes" id="UP000003822"/>
    </source>
</evidence>
<dbReference type="HOGENOM" id="CLU_052104_0_0_11"/>
<dbReference type="GO" id="GO:0009361">
    <property type="term" value="C:succinate-CoA ligase complex (ADP-forming)"/>
    <property type="evidence" value="ECO:0007669"/>
    <property type="project" value="TreeGrafter"/>
</dbReference>
<evidence type="ECO:0000256" key="7">
    <source>
        <dbReference type="RuleBase" id="RU000699"/>
    </source>
</evidence>
<dbReference type="PIRSF" id="PIRSF001553">
    <property type="entry name" value="SucCS_alpha"/>
    <property type="match status" value="1"/>
</dbReference>
<dbReference type="SMART" id="SM00881">
    <property type="entry name" value="CoA_binding"/>
    <property type="match status" value="1"/>
</dbReference>
<dbReference type="InterPro" id="IPR036291">
    <property type="entry name" value="NAD(P)-bd_dom_sf"/>
</dbReference>
<dbReference type="InterPro" id="IPR016102">
    <property type="entry name" value="Succinyl-CoA_synth-like"/>
</dbReference>
<feature type="binding site" evidence="4">
    <location>
        <begin position="17"/>
        <end position="20"/>
    </location>
    <ligand>
        <name>CoA</name>
        <dbReference type="ChEBI" id="CHEBI:57287"/>
    </ligand>
</feature>
<comment type="caution">
    <text evidence="9">The sequence shown here is derived from an EMBL/GenBank/DDBJ whole genome shotgun (WGS) entry which is preliminary data.</text>
</comment>
<keyword evidence="2 4" id="KW-0436">Ligase</keyword>
<dbReference type="InterPro" id="IPR005810">
    <property type="entry name" value="CoA_lig_alpha"/>
</dbReference>
<comment type="function">
    <text evidence="4 7">Succinyl-CoA synthetase functions in the citric acid cycle (TCA), coupling the hydrolysis of succinyl-CoA to the synthesis of either ATP or GTP and thus represents the only step of substrate-level phosphorylation in the TCA. The alpha subunit of the enzyme binds the substrates coenzyme A and phosphate, while succinate binding and nucleotide specificity is provided by the beta subunit.</text>
</comment>
<feature type="binding site" evidence="4">
    <location>
        <position position="43"/>
    </location>
    <ligand>
        <name>CoA</name>
        <dbReference type="ChEBI" id="CHEBI:57287"/>
    </ligand>
</feature>
<dbReference type="InterPro" id="IPR017440">
    <property type="entry name" value="Cit_synth/succinyl-CoA_lig_AS"/>
</dbReference>
<comment type="catalytic activity">
    <reaction evidence="4 7">
        <text>succinate + ATP + CoA = succinyl-CoA + ADP + phosphate</text>
        <dbReference type="Rhea" id="RHEA:17661"/>
        <dbReference type="ChEBI" id="CHEBI:30031"/>
        <dbReference type="ChEBI" id="CHEBI:30616"/>
        <dbReference type="ChEBI" id="CHEBI:43474"/>
        <dbReference type="ChEBI" id="CHEBI:57287"/>
        <dbReference type="ChEBI" id="CHEBI:57292"/>
        <dbReference type="ChEBI" id="CHEBI:456216"/>
        <dbReference type="EC" id="6.2.1.5"/>
    </reaction>
</comment>
<dbReference type="SUPFAM" id="SSF51735">
    <property type="entry name" value="NAD(P)-binding Rossmann-fold domains"/>
    <property type="match status" value="1"/>
</dbReference>
<dbReference type="UniPathway" id="UPA00223">
    <property type="reaction ID" value="UER00999"/>
</dbReference>
<dbReference type="GO" id="GO:0006099">
    <property type="term" value="P:tricarboxylic acid cycle"/>
    <property type="evidence" value="ECO:0007669"/>
    <property type="project" value="UniProtKB-UniRule"/>
</dbReference>
<dbReference type="AlphaFoldDB" id="G9PES0"/>
<comment type="similarity">
    <text evidence="4 6">Belongs to the succinate/malate CoA ligase alpha subunit family.</text>
</comment>
<protein>
    <recommendedName>
        <fullName evidence="4">Succinate--CoA ligase [ADP-forming] subunit alpha</fullName>
        <ecNumber evidence="4">6.2.1.5</ecNumber>
    </recommendedName>
    <alternativeName>
        <fullName evidence="4">Succinyl-CoA synthetase subunit alpha</fullName>
        <shortName evidence="4">SCS-alpha</shortName>
    </alternativeName>
</protein>
<dbReference type="InterPro" id="IPR033847">
    <property type="entry name" value="Citrt_syn/SCS-alpha_CS"/>
</dbReference>
<comment type="catalytic activity">
    <reaction evidence="4">
        <text>GTP + succinate + CoA = succinyl-CoA + GDP + phosphate</text>
        <dbReference type="Rhea" id="RHEA:22120"/>
        <dbReference type="ChEBI" id="CHEBI:30031"/>
        <dbReference type="ChEBI" id="CHEBI:37565"/>
        <dbReference type="ChEBI" id="CHEBI:43474"/>
        <dbReference type="ChEBI" id="CHEBI:57287"/>
        <dbReference type="ChEBI" id="CHEBI:57292"/>
        <dbReference type="ChEBI" id="CHEBI:58189"/>
    </reaction>
</comment>
<keyword evidence="10" id="KW-1185">Reference proteome</keyword>
<organism evidence="9 10">
    <name type="scientific">Actinomyces graevenitzii C83</name>
    <dbReference type="NCBI Taxonomy" id="435830"/>
    <lineage>
        <taxon>Bacteria</taxon>
        <taxon>Bacillati</taxon>
        <taxon>Actinomycetota</taxon>
        <taxon>Actinomycetes</taxon>
        <taxon>Actinomycetales</taxon>
        <taxon>Actinomycetaceae</taxon>
        <taxon>Actinomyces</taxon>
    </lineage>
</organism>
<dbReference type="PROSITE" id="PS00399">
    <property type="entry name" value="SUCCINYL_COA_LIG_2"/>
    <property type="match status" value="1"/>
</dbReference>
<dbReference type="FunFam" id="3.40.50.261:FF:000006">
    <property type="entry name" value="Succinate--CoA ligase [ADP-forming] subunit alpha"/>
    <property type="match status" value="1"/>
</dbReference>
<dbReference type="EC" id="6.2.1.5" evidence="4"/>